<dbReference type="SUPFAM" id="SSF56317">
    <property type="entry name" value="Carbon-nitrogen hydrolase"/>
    <property type="match status" value="1"/>
</dbReference>
<dbReference type="Gene3D" id="3.60.110.10">
    <property type="entry name" value="Carbon-nitrogen hydrolase"/>
    <property type="match status" value="1"/>
</dbReference>
<comment type="subcellular location">
    <subcellularLocation>
        <location evidence="1 9">Cell membrane</location>
        <topology evidence="1 9">Multi-pass membrane protein</topology>
    </subcellularLocation>
</comment>
<name>A0A679HQP0_9RHOO</name>
<dbReference type="PROSITE" id="PS50263">
    <property type="entry name" value="CN_HYDROLASE"/>
    <property type="match status" value="1"/>
</dbReference>
<dbReference type="InterPro" id="IPR036526">
    <property type="entry name" value="C-N_Hydrolase_sf"/>
</dbReference>
<dbReference type="EMBL" id="AP022345">
    <property type="protein sequence ID" value="BBU68563.1"/>
    <property type="molecule type" value="Genomic_DNA"/>
</dbReference>
<dbReference type="GO" id="GO:0042158">
    <property type="term" value="P:lipoprotein biosynthetic process"/>
    <property type="evidence" value="ECO:0007669"/>
    <property type="project" value="UniProtKB-UniRule"/>
</dbReference>
<dbReference type="NCBIfam" id="TIGR00546">
    <property type="entry name" value="lnt"/>
    <property type="match status" value="1"/>
</dbReference>
<dbReference type="EC" id="2.3.1.269" evidence="9"/>
<accession>A0A679HQP0</accession>
<feature type="transmembrane region" description="Helical" evidence="9">
    <location>
        <begin position="497"/>
        <end position="515"/>
    </location>
</feature>
<keyword evidence="6 9" id="KW-1133">Transmembrane helix</keyword>
<feature type="transmembrane region" description="Helical" evidence="9">
    <location>
        <begin position="138"/>
        <end position="160"/>
    </location>
</feature>
<dbReference type="CDD" id="cd07571">
    <property type="entry name" value="ALP_N-acyl_transferase"/>
    <property type="match status" value="1"/>
</dbReference>
<evidence type="ECO:0000256" key="7">
    <source>
        <dbReference type="ARBA" id="ARBA00023136"/>
    </source>
</evidence>
<dbReference type="PANTHER" id="PTHR38686">
    <property type="entry name" value="APOLIPOPROTEIN N-ACYLTRANSFERASE"/>
    <property type="match status" value="1"/>
</dbReference>
<dbReference type="Pfam" id="PF00795">
    <property type="entry name" value="CN_hydrolase"/>
    <property type="match status" value="1"/>
</dbReference>
<dbReference type="InterPro" id="IPR045378">
    <property type="entry name" value="LNT_N"/>
</dbReference>
<sequence length="522" mass="57517">MRWKPDFRRLSPYAQAIGWGFLGVAAFAPFSLWPLGIICWAGLYLLLRSSHSKRQAAGIGFFFGLSQFLTGVSWVYVSMHDIGGMPMLLALIATVLFAAYLAIYPLLAGAGFALCLAGRTAPHTPSTTRLDSGLFRPLLFAACWLLTEWLRGTLLTGFPWLNLGYTQTPPSPLAGYAPILGGYGLTFVTAWLAGLCGEFWLRLRNTGWHWSSSLNPQSLVVAALITGGALLQHVQWTQPEGAPLKVSLLQGNVPQSMKWQPEQYVQTLITYFQLARNNPATLIVLPETAIPSMLSEAPAEFLQDLQRIGQEQRGNILMGVPTGETSKERSWYANSAVSIGSDPLQVYNKVHLVPFGEITPPGFGWFLTMINMPLPNFTAGELDQPLMQLNHQKIAVNICYEDIFGTAIAQRAADATLMVNMSNTAWFGDSLAQPQHLQIAQIRALENGRPMLRATNTGMTAVIDPQGERQAVLAAFTRNALITTVQGMQGTTPYQRWLDWPIVGVSLVILAWSLFTRRRHTV</sequence>
<feature type="transmembrane region" description="Helical" evidence="9">
    <location>
        <begin position="59"/>
        <end position="77"/>
    </location>
</feature>
<protein>
    <recommendedName>
        <fullName evidence="9">Apolipoprotein N-acyltransferase</fullName>
        <shortName evidence="9">ALP N-acyltransferase</shortName>
        <ecNumber evidence="9">2.3.1.269</ecNumber>
    </recommendedName>
</protein>
<dbReference type="Proteomes" id="UP000463961">
    <property type="component" value="Chromosome"/>
</dbReference>
<evidence type="ECO:0000256" key="2">
    <source>
        <dbReference type="ARBA" id="ARBA00010065"/>
    </source>
</evidence>
<evidence type="ECO:0000256" key="9">
    <source>
        <dbReference type="HAMAP-Rule" id="MF_01148"/>
    </source>
</evidence>
<dbReference type="GO" id="GO:0016410">
    <property type="term" value="F:N-acyltransferase activity"/>
    <property type="evidence" value="ECO:0007669"/>
    <property type="project" value="UniProtKB-UniRule"/>
</dbReference>
<evidence type="ECO:0000256" key="1">
    <source>
        <dbReference type="ARBA" id="ARBA00004651"/>
    </source>
</evidence>
<feature type="transmembrane region" description="Helical" evidence="9">
    <location>
        <begin position="20"/>
        <end position="47"/>
    </location>
</feature>
<dbReference type="InterPro" id="IPR003010">
    <property type="entry name" value="C-N_Hydrolase"/>
</dbReference>
<keyword evidence="5 9" id="KW-0812">Transmembrane</keyword>
<dbReference type="AlphaFoldDB" id="A0A679HQP0"/>
<proteinExistence type="inferred from homology"/>
<dbReference type="OrthoDB" id="9804277at2"/>
<feature type="transmembrane region" description="Helical" evidence="9">
    <location>
        <begin position="89"/>
        <end position="117"/>
    </location>
</feature>
<keyword evidence="7 9" id="KW-0472">Membrane</keyword>
<evidence type="ECO:0000313" key="10">
    <source>
        <dbReference type="EMBL" id="BBU68563.1"/>
    </source>
</evidence>
<evidence type="ECO:0000256" key="3">
    <source>
        <dbReference type="ARBA" id="ARBA00022475"/>
    </source>
</evidence>
<gene>
    <name evidence="9 10" type="primary">lnt</name>
    <name evidence="10" type="ORF">ICHIAU1_08460</name>
</gene>
<evidence type="ECO:0000256" key="4">
    <source>
        <dbReference type="ARBA" id="ARBA00022679"/>
    </source>
</evidence>
<dbReference type="GO" id="GO:0005886">
    <property type="term" value="C:plasma membrane"/>
    <property type="evidence" value="ECO:0007669"/>
    <property type="project" value="UniProtKB-SubCell"/>
</dbReference>
<reference evidence="11" key="1">
    <citation type="submission" date="2020-01" db="EMBL/GenBank/DDBJ databases">
        <title>Phosphoaccumulans saitamaens gen. nov., sp. nov., a polyphosphate accumulating bacterium isolated from surface river water.</title>
        <authorList>
            <person name="Watanabe K."/>
            <person name="Suda W."/>
        </authorList>
    </citation>
    <scope>NUCLEOTIDE SEQUENCE [LARGE SCALE GENOMIC DNA]</scope>
    <source>
        <strain evidence="11">ICHIAU1</strain>
    </source>
</reference>
<keyword evidence="11" id="KW-1185">Reference proteome</keyword>
<keyword evidence="3 9" id="KW-1003">Cell membrane</keyword>
<comment type="function">
    <text evidence="9">Catalyzes the phospholipid dependent N-acylation of the N-terminal cysteine of apolipoprotein, the last step in lipoprotein maturation.</text>
</comment>
<comment type="pathway">
    <text evidence="9">Protein modification; lipoprotein biosynthesis (N-acyl transfer).</text>
</comment>
<dbReference type="RefSeq" id="WP_162050655.1">
    <property type="nucleotide sequence ID" value="NZ_AP019011.1"/>
</dbReference>
<evidence type="ECO:0000313" key="11">
    <source>
        <dbReference type="Proteomes" id="UP000463961"/>
    </source>
</evidence>
<dbReference type="InterPro" id="IPR004563">
    <property type="entry name" value="Apolipo_AcylTrfase"/>
</dbReference>
<keyword evidence="10" id="KW-0449">Lipoprotein</keyword>
<comment type="similarity">
    <text evidence="2 9">Belongs to the CN hydrolase family. Apolipoprotein N-acyltransferase subfamily.</text>
</comment>
<dbReference type="PANTHER" id="PTHR38686:SF1">
    <property type="entry name" value="APOLIPOPROTEIN N-ACYLTRANSFERASE"/>
    <property type="match status" value="1"/>
</dbReference>
<evidence type="ECO:0000256" key="5">
    <source>
        <dbReference type="ARBA" id="ARBA00022692"/>
    </source>
</evidence>
<comment type="catalytic activity">
    <reaction evidence="9">
        <text>N-terminal S-1,2-diacyl-sn-glyceryl-L-cysteinyl-[lipoprotein] + a glycerophospholipid = N-acyl-S-1,2-diacyl-sn-glyceryl-L-cysteinyl-[lipoprotein] + a 2-acyl-sn-glycero-3-phospholipid + H(+)</text>
        <dbReference type="Rhea" id="RHEA:48228"/>
        <dbReference type="Rhea" id="RHEA-COMP:14681"/>
        <dbReference type="Rhea" id="RHEA-COMP:14684"/>
        <dbReference type="ChEBI" id="CHEBI:15378"/>
        <dbReference type="ChEBI" id="CHEBI:136912"/>
        <dbReference type="ChEBI" id="CHEBI:140656"/>
        <dbReference type="ChEBI" id="CHEBI:140657"/>
        <dbReference type="ChEBI" id="CHEBI:140660"/>
        <dbReference type="EC" id="2.3.1.269"/>
    </reaction>
</comment>
<dbReference type="Pfam" id="PF20154">
    <property type="entry name" value="LNT_N"/>
    <property type="match status" value="1"/>
</dbReference>
<feature type="transmembrane region" description="Helical" evidence="9">
    <location>
        <begin position="180"/>
        <end position="201"/>
    </location>
</feature>
<evidence type="ECO:0000256" key="8">
    <source>
        <dbReference type="ARBA" id="ARBA00023315"/>
    </source>
</evidence>
<keyword evidence="8 9" id="KW-0012">Acyltransferase</keyword>
<organism evidence="10 11">
    <name type="scientific">Fluviibacter phosphoraccumulans</name>
    <dbReference type="NCBI Taxonomy" id="1751046"/>
    <lineage>
        <taxon>Bacteria</taxon>
        <taxon>Pseudomonadati</taxon>
        <taxon>Pseudomonadota</taxon>
        <taxon>Betaproteobacteria</taxon>
        <taxon>Rhodocyclales</taxon>
        <taxon>Fluviibacteraceae</taxon>
        <taxon>Fluviibacter</taxon>
    </lineage>
</organism>
<evidence type="ECO:0000256" key="6">
    <source>
        <dbReference type="ARBA" id="ARBA00022989"/>
    </source>
</evidence>
<keyword evidence="4 9" id="KW-0808">Transferase</keyword>
<dbReference type="HAMAP" id="MF_01148">
    <property type="entry name" value="Lnt"/>
    <property type="match status" value="1"/>
</dbReference>
<dbReference type="UniPathway" id="UPA00666"/>